<sequence length="109" mass="12142">MSHIEEQNPKLISNNHHSPHLPGSPAFENRAENNFVSSNFPCNFLYACENCDGPLAPIALCLVCKRASIRKCLHCQRDIITGTHLSCDTLISFAKNKFHTSQFSEGVNL</sequence>
<evidence type="ECO:0000256" key="1">
    <source>
        <dbReference type="SAM" id="MobiDB-lite"/>
    </source>
</evidence>
<reference evidence="2 3" key="1">
    <citation type="journal article" date="2011" name="J. Bacteriol.">
        <title>Genome Sequence of an Ammonia-Oxidizing Soil Archaeon, "Candidatus Nitrosoarchaeum koreensis" MY1.</title>
        <authorList>
            <person name="Kim B.K."/>
            <person name="Jung M.Y."/>
            <person name="Yu D.S."/>
            <person name="Park S.J."/>
            <person name="Oh T.K."/>
            <person name="Rhee S.K."/>
            <person name="Kim J.F."/>
        </authorList>
    </citation>
    <scope>NUCLEOTIDE SEQUENCE [LARGE SCALE GENOMIC DNA]</scope>
    <source>
        <strain evidence="2 3">MY1</strain>
    </source>
</reference>
<keyword evidence="3" id="KW-1185">Reference proteome</keyword>
<dbReference type="STRING" id="1001994.MY1_1503"/>
<accession>F9CU57</accession>
<gene>
    <name evidence="2" type="ORF">MY1_1503</name>
</gene>
<dbReference type="Proteomes" id="UP000004440">
    <property type="component" value="Unassembled WGS sequence"/>
</dbReference>
<feature type="region of interest" description="Disordered" evidence="1">
    <location>
        <begin position="1"/>
        <end position="24"/>
    </location>
</feature>
<evidence type="ECO:0000313" key="2">
    <source>
        <dbReference type="EMBL" id="EGP94258.1"/>
    </source>
</evidence>
<name>F9CU57_9ARCH</name>
<protein>
    <submittedName>
        <fullName evidence="2">Uncharacterized protein</fullName>
    </submittedName>
</protein>
<evidence type="ECO:0000313" key="3">
    <source>
        <dbReference type="Proteomes" id="UP000004440"/>
    </source>
</evidence>
<comment type="caution">
    <text evidence="2">The sequence shown here is derived from an EMBL/GenBank/DDBJ whole genome shotgun (WGS) entry which is preliminary data.</text>
</comment>
<dbReference type="AlphaFoldDB" id="F9CU57"/>
<organism evidence="2 3">
    <name type="scientific">Nitrosarchaeum koreense MY1</name>
    <dbReference type="NCBI Taxonomy" id="1001994"/>
    <lineage>
        <taxon>Archaea</taxon>
        <taxon>Nitrososphaerota</taxon>
        <taxon>Nitrososphaeria</taxon>
        <taxon>Nitrosopumilales</taxon>
        <taxon>Nitrosopumilaceae</taxon>
        <taxon>Nitrosarchaeum</taxon>
    </lineage>
</organism>
<dbReference type="EMBL" id="AFPU01000001">
    <property type="protein sequence ID" value="EGP94258.1"/>
    <property type="molecule type" value="Genomic_DNA"/>
</dbReference>
<proteinExistence type="predicted"/>